<protein>
    <submittedName>
        <fullName evidence="1">Uncharacterized protein</fullName>
    </submittedName>
</protein>
<dbReference type="Gene3D" id="3.40.50.2300">
    <property type="match status" value="1"/>
</dbReference>
<dbReference type="RefSeq" id="WP_376831531.1">
    <property type="nucleotide sequence ID" value="NZ_JBHLWR010000006.1"/>
</dbReference>
<proteinExistence type="predicted"/>
<dbReference type="EMBL" id="JBHRUV010000032">
    <property type="protein sequence ID" value="MFC3266254.1"/>
    <property type="molecule type" value="Genomic_DNA"/>
</dbReference>
<gene>
    <name evidence="1" type="ORF">ACFOEX_07800</name>
</gene>
<evidence type="ECO:0000313" key="1">
    <source>
        <dbReference type="EMBL" id="MFC3266254.1"/>
    </source>
</evidence>
<name>A0ABV7LF67_9HYPH</name>
<keyword evidence="2" id="KW-1185">Reference proteome</keyword>
<sequence length="100" mass="10667">MAIRCQNDDLGREHVRGFRKAPGGRAKDMIVAGAACDVTSPAIDPLLVKLAGPGARVFCDVTVDKFVSQSLRKMSGPGWRPLHCLAGIPVASCWSTRSCD</sequence>
<accession>A0ABV7LF67</accession>
<reference evidence="2" key="1">
    <citation type="journal article" date="2019" name="Int. J. Syst. Evol. Microbiol.">
        <title>The Global Catalogue of Microorganisms (GCM) 10K type strain sequencing project: providing services to taxonomists for standard genome sequencing and annotation.</title>
        <authorList>
            <consortium name="The Broad Institute Genomics Platform"/>
            <consortium name="The Broad Institute Genome Sequencing Center for Infectious Disease"/>
            <person name="Wu L."/>
            <person name="Ma J."/>
        </authorList>
    </citation>
    <scope>NUCLEOTIDE SEQUENCE [LARGE SCALE GENOMIC DNA]</scope>
    <source>
        <strain evidence="2">CCM 7941</strain>
    </source>
</reference>
<evidence type="ECO:0000313" key="2">
    <source>
        <dbReference type="Proteomes" id="UP001595536"/>
    </source>
</evidence>
<comment type="caution">
    <text evidence="1">The sequence shown here is derived from an EMBL/GenBank/DDBJ whole genome shotgun (WGS) entry which is preliminary data.</text>
</comment>
<organism evidence="1 2">
    <name type="scientific">Camelimonas abortus</name>
    <dbReference type="NCBI Taxonomy" id="1017184"/>
    <lineage>
        <taxon>Bacteria</taxon>
        <taxon>Pseudomonadati</taxon>
        <taxon>Pseudomonadota</taxon>
        <taxon>Alphaproteobacteria</taxon>
        <taxon>Hyphomicrobiales</taxon>
        <taxon>Chelatococcaceae</taxon>
        <taxon>Camelimonas</taxon>
    </lineage>
</organism>
<dbReference type="Proteomes" id="UP001595536">
    <property type="component" value="Unassembled WGS sequence"/>
</dbReference>